<reference evidence="2 3" key="1">
    <citation type="journal article" date="2006" name="Proc. Natl. Acad. Sci. U.S.A.">
        <title>Evolution of sensory complexity recorded in a myxobacterial genome.</title>
        <authorList>
            <person name="Goldman B.S."/>
            <person name="Nierman W.C."/>
            <person name="Kaiser D."/>
            <person name="Slater S.C."/>
            <person name="Durkin A.S."/>
            <person name="Eisen J.A."/>
            <person name="Ronning C.M."/>
            <person name="Barbazuk W.B."/>
            <person name="Blanchard M."/>
            <person name="Field C."/>
            <person name="Halling C."/>
            <person name="Hinkle G."/>
            <person name="Iartchuk O."/>
            <person name="Kim H.S."/>
            <person name="Mackenzie C."/>
            <person name="Madupu R."/>
            <person name="Miller N."/>
            <person name="Shvartsbeyn A."/>
            <person name="Sullivan S.A."/>
            <person name="Vaudin M."/>
            <person name="Wiegand R."/>
            <person name="Kaplan H.B."/>
        </authorList>
    </citation>
    <scope>NUCLEOTIDE SEQUENCE [LARGE SCALE GENOMIC DNA]</scope>
    <source>
        <strain evidence="3">DK1622</strain>
    </source>
</reference>
<evidence type="ECO:0000313" key="2">
    <source>
        <dbReference type="EMBL" id="ABF85959.1"/>
    </source>
</evidence>
<keyword evidence="3" id="KW-1185">Reference proteome</keyword>
<evidence type="ECO:0000256" key="1">
    <source>
        <dbReference type="SAM" id="SignalP"/>
    </source>
</evidence>
<organism evidence="2 3">
    <name type="scientific">Myxococcus xanthus (strain DK1622)</name>
    <dbReference type="NCBI Taxonomy" id="246197"/>
    <lineage>
        <taxon>Bacteria</taxon>
        <taxon>Pseudomonadati</taxon>
        <taxon>Myxococcota</taxon>
        <taxon>Myxococcia</taxon>
        <taxon>Myxococcales</taxon>
        <taxon>Cystobacterineae</taxon>
        <taxon>Myxococcaceae</taxon>
        <taxon>Myxococcus</taxon>
    </lineage>
</organism>
<dbReference type="EnsemblBacteria" id="ABF85959">
    <property type="protein sequence ID" value="ABF85959"/>
    <property type="gene ID" value="MXAN_7333"/>
</dbReference>
<feature type="signal peptide" evidence="1">
    <location>
        <begin position="1"/>
        <end position="27"/>
    </location>
</feature>
<gene>
    <name evidence="2" type="ordered locus">MXAN_7333</name>
</gene>
<accession>Q1CVX7</accession>
<dbReference type="STRING" id="246197.MXAN_7333"/>
<dbReference type="KEGG" id="mxa:MXAN_7333"/>
<proteinExistence type="predicted"/>
<dbReference type="AlphaFoldDB" id="Q1CVX7"/>
<dbReference type="EMBL" id="CP000113">
    <property type="protein sequence ID" value="ABF85959.1"/>
    <property type="molecule type" value="Genomic_DNA"/>
</dbReference>
<dbReference type="eggNOG" id="ENOG5031VVE">
    <property type="taxonomic scope" value="Bacteria"/>
</dbReference>
<evidence type="ECO:0000313" key="3">
    <source>
        <dbReference type="Proteomes" id="UP000002402"/>
    </source>
</evidence>
<feature type="chain" id="PRO_5004187828" evidence="1">
    <location>
        <begin position="28"/>
        <end position="286"/>
    </location>
</feature>
<protein>
    <submittedName>
        <fullName evidence="2">Lipoprotein</fullName>
    </submittedName>
</protein>
<name>Q1CVX7_MYXXD</name>
<dbReference type="PROSITE" id="PS51257">
    <property type="entry name" value="PROKAR_LIPOPROTEIN"/>
    <property type="match status" value="1"/>
</dbReference>
<keyword evidence="2" id="KW-0449">Lipoprotein</keyword>
<sequence>MGGRSCAMKKWMLGLSCLGLMACSDGAGTVTFTTYGEDYIEKEIPAAVGGEDGIVDGWTVRFSKFLVVLGEVKVGNHDETAIEMMQARVFDVHKPGPVVVETFRDVPAQEWDHVSFAIAPNTNAVAGNADAADVTRMKDGGYSVYMEGRATKGEQTKRFAWGFTTNTVYEHCESPGLGAGVTVPKDGEETVQLTIHGDHLFFDDLQSPDAQMRFDALAAADSMGIAGPDGEVTLEELAAVDLTELPAGQYGTGGVGNVQTLRDFVTALTRNLGHYRGEGECEPRAR</sequence>
<dbReference type="HOGENOM" id="CLU_959432_0_0_7"/>
<keyword evidence="1" id="KW-0732">Signal</keyword>
<dbReference type="Proteomes" id="UP000002402">
    <property type="component" value="Chromosome"/>
</dbReference>